<comment type="caution">
    <text evidence="1">The sequence shown here is derived from an EMBL/GenBank/DDBJ whole genome shotgun (WGS) entry which is preliminary data.</text>
</comment>
<dbReference type="AlphaFoldDB" id="A0A5D0RIK3"/>
<evidence type="ECO:0008006" key="3">
    <source>
        <dbReference type="Google" id="ProtNLM"/>
    </source>
</evidence>
<dbReference type="RefSeq" id="WP_148377726.1">
    <property type="nucleotide sequence ID" value="NZ_VSIY01000006.1"/>
</dbReference>
<evidence type="ECO:0000313" key="1">
    <source>
        <dbReference type="EMBL" id="TYB81332.1"/>
    </source>
</evidence>
<evidence type="ECO:0000313" key="2">
    <source>
        <dbReference type="Proteomes" id="UP000322080"/>
    </source>
</evidence>
<organism evidence="1 2">
    <name type="scientific">Maritimibacter fusiformis</name>
    <dbReference type="NCBI Taxonomy" id="2603819"/>
    <lineage>
        <taxon>Bacteria</taxon>
        <taxon>Pseudomonadati</taxon>
        <taxon>Pseudomonadota</taxon>
        <taxon>Alphaproteobacteria</taxon>
        <taxon>Rhodobacterales</taxon>
        <taxon>Roseobacteraceae</taxon>
        <taxon>Maritimibacter</taxon>
    </lineage>
</organism>
<name>A0A5D0RIK3_9RHOB</name>
<gene>
    <name evidence="1" type="ORF">FVF75_09430</name>
</gene>
<proteinExistence type="predicted"/>
<dbReference type="EMBL" id="VSIY01000006">
    <property type="protein sequence ID" value="TYB81332.1"/>
    <property type="molecule type" value="Genomic_DNA"/>
</dbReference>
<keyword evidence="2" id="KW-1185">Reference proteome</keyword>
<accession>A0A5D0RIK3</accession>
<reference evidence="1 2" key="1">
    <citation type="submission" date="2019-08" db="EMBL/GenBank/DDBJ databases">
        <title>Identification of a novel species of the genus Boseongicola.</title>
        <authorList>
            <person name="Zhang X.-Q."/>
        </authorList>
    </citation>
    <scope>NUCLEOTIDE SEQUENCE [LARGE SCALE GENOMIC DNA]</scope>
    <source>
        <strain evidence="1 2">HY14</strain>
    </source>
</reference>
<dbReference type="Proteomes" id="UP000322080">
    <property type="component" value="Unassembled WGS sequence"/>
</dbReference>
<sequence length="140" mass="15381">MASRENTTAADEDALNAAQVEFSLNPAFFAPRAQDYWTAQEQILKELENFTSAWFRRRHDAARSMVEARSRIASDAPTDPASVMREISEWQTGVMEQLAQDAKEYADMMARCAGALVQGAGVAKGEIDGEPEKAATPDKP</sequence>
<protein>
    <recommendedName>
        <fullName evidence="3">Phasin domain-containing protein</fullName>
    </recommendedName>
</protein>